<accession>A0A835YNU4</accession>
<dbReference type="PANTHER" id="PTHR12197">
    <property type="entry name" value="HISTONE-LYSINE N-METHYLTRANSFERASE SMYD"/>
    <property type="match status" value="1"/>
</dbReference>
<organism evidence="7 8">
    <name type="scientific">Tribonema minus</name>
    <dbReference type="NCBI Taxonomy" id="303371"/>
    <lineage>
        <taxon>Eukaryota</taxon>
        <taxon>Sar</taxon>
        <taxon>Stramenopiles</taxon>
        <taxon>Ochrophyta</taxon>
        <taxon>PX clade</taxon>
        <taxon>Xanthophyceae</taxon>
        <taxon>Tribonematales</taxon>
        <taxon>Tribonemataceae</taxon>
        <taxon>Tribonema</taxon>
    </lineage>
</organism>
<dbReference type="EMBL" id="JAFCMP010000514">
    <property type="protein sequence ID" value="KAG5178529.1"/>
    <property type="molecule type" value="Genomic_DNA"/>
</dbReference>
<dbReference type="Pfam" id="PF01753">
    <property type="entry name" value="zf-MYND"/>
    <property type="match status" value="1"/>
</dbReference>
<evidence type="ECO:0000256" key="5">
    <source>
        <dbReference type="SAM" id="MobiDB-lite"/>
    </source>
</evidence>
<reference evidence="7" key="1">
    <citation type="submission" date="2021-02" db="EMBL/GenBank/DDBJ databases">
        <title>First Annotated Genome of the Yellow-green Alga Tribonema minus.</title>
        <authorList>
            <person name="Mahan K.M."/>
        </authorList>
    </citation>
    <scope>NUCLEOTIDE SEQUENCE</scope>
    <source>
        <strain evidence="7">UTEX B ZZ1240</strain>
    </source>
</reference>
<protein>
    <recommendedName>
        <fullName evidence="6">MYND-type domain-containing protein</fullName>
    </recommendedName>
</protein>
<dbReference type="SUPFAM" id="SSF144232">
    <property type="entry name" value="HIT/MYND zinc finger-like"/>
    <property type="match status" value="1"/>
</dbReference>
<dbReference type="InterPro" id="IPR050869">
    <property type="entry name" value="H3K4_H4K5_MeTrfase"/>
</dbReference>
<sequence>MMLSGVVVTNNEVLGRVLQATKTFSPGDLVLREEPLLQGFNAMLSELIEALSPEKREQLFAMHHLRLGDRPRFLSSSSSSTARCHAVGRSAAERDSTGTASRPPAAKVGHHICAGVKAAHSCTPNCLWTSQTPCGAMSYFAAQPIAAGDPITICYSDASTAPTLERWAELAQAKDFICACPQCSGPGATRGVRCARCADGVAVPTFAPPPPRARAVPGMEAAAWRCDACGRAPDAAHLAQQLAEAQRLEARVHAIAEDTRCGRALLEGGARAAATLLRRARRALCGTHGAVLAAARKLRLLQGVLAALRRSGGAAGAANAHYEAAAAYDIMLMRLAESHPIAAAGVGDAYDALRNVVALRDPQEFVRKLSADDAQRLACCYLPLVACATGPSDDMVLAAAAILGLPPLLRCVDMQPLVCAACMRGGGSGGGSGGGGAPLAALLLCGGCGLVGYCGCECQKQHWQKCHKAVCKALAADDSGGGSK</sequence>
<dbReference type="Proteomes" id="UP000664859">
    <property type="component" value="Unassembled WGS sequence"/>
</dbReference>
<dbReference type="GO" id="GO:0008270">
    <property type="term" value="F:zinc ion binding"/>
    <property type="evidence" value="ECO:0007669"/>
    <property type="project" value="UniProtKB-KW"/>
</dbReference>
<evidence type="ECO:0000259" key="6">
    <source>
        <dbReference type="PROSITE" id="PS50865"/>
    </source>
</evidence>
<evidence type="ECO:0000256" key="3">
    <source>
        <dbReference type="ARBA" id="ARBA00022833"/>
    </source>
</evidence>
<dbReference type="Gene3D" id="2.170.270.10">
    <property type="entry name" value="SET domain"/>
    <property type="match status" value="1"/>
</dbReference>
<gene>
    <name evidence="7" type="ORF">JKP88DRAFT_328991</name>
</gene>
<evidence type="ECO:0000313" key="8">
    <source>
        <dbReference type="Proteomes" id="UP000664859"/>
    </source>
</evidence>
<name>A0A835YNU4_9STRA</name>
<dbReference type="InterPro" id="IPR001214">
    <property type="entry name" value="SET_dom"/>
</dbReference>
<dbReference type="GO" id="GO:0005634">
    <property type="term" value="C:nucleus"/>
    <property type="evidence" value="ECO:0007669"/>
    <property type="project" value="TreeGrafter"/>
</dbReference>
<feature type="domain" description="MYND-type" evidence="6">
    <location>
        <begin position="419"/>
        <end position="471"/>
    </location>
</feature>
<keyword evidence="2 4" id="KW-0863">Zinc-finger</keyword>
<proteinExistence type="predicted"/>
<dbReference type="OrthoDB" id="46564at2759"/>
<evidence type="ECO:0000313" key="7">
    <source>
        <dbReference type="EMBL" id="KAG5178529.1"/>
    </source>
</evidence>
<evidence type="ECO:0000256" key="4">
    <source>
        <dbReference type="PROSITE-ProRule" id="PRU00134"/>
    </source>
</evidence>
<comment type="caution">
    <text evidence="7">The sequence shown here is derived from an EMBL/GenBank/DDBJ whole genome shotgun (WGS) entry which is preliminary data.</text>
</comment>
<feature type="region of interest" description="Disordered" evidence="5">
    <location>
        <begin position="73"/>
        <end position="103"/>
    </location>
</feature>
<dbReference type="InterPro" id="IPR046341">
    <property type="entry name" value="SET_dom_sf"/>
</dbReference>
<dbReference type="Gene3D" id="6.10.140.2220">
    <property type="match status" value="1"/>
</dbReference>
<keyword evidence="8" id="KW-1185">Reference proteome</keyword>
<evidence type="ECO:0000256" key="2">
    <source>
        <dbReference type="ARBA" id="ARBA00022771"/>
    </source>
</evidence>
<keyword evidence="3" id="KW-0862">Zinc</keyword>
<dbReference type="InterPro" id="IPR002893">
    <property type="entry name" value="Znf_MYND"/>
</dbReference>
<dbReference type="Pfam" id="PF00856">
    <property type="entry name" value="SET"/>
    <property type="match status" value="1"/>
</dbReference>
<dbReference type="PANTHER" id="PTHR12197:SF251">
    <property type="entry name" value="EG:BACR7C10.4 PROTEIN"/>
    <property type="match status" value="1"/>
</dbReference>
<dbReference type="PROSITE" id="PS50865">
    <property type="entry name" value="ZF_MYND_2"/>
    <property type="match status" value="1"/>
</dbReference>
<evidence type="ECO:0000256" key="1">
    <source>
        <dbReference type="ARBA" id="ARBA00022723"/>
    </source>
</evidence>
<dbReference type="CDD" id="cd20071">
    <property type="entry name" value="SET_SMYD"/>
    <property type="match status" value="1"/>
</dbReference>
<dbReference type="SUPFAM" id="SSF82199">
    <property type="entry name" value="SET domain"/>
    <property type="match status" value="1"/>
</dbReference>
<dbReference type="AlphaFoldDB" id="A0A835YNU4"/>
<keyword evidence="1" id="KW-0479">Metal-binding</keyword>